<dbReference type="GO" id="GO:0006351">
    <property type="term" value="P:DNA-templated transcription"/>
    <property type="evidence" value="ECO:0007669"/>
    <property type="project" value="InterPro"/>
</dbReference>
<evidence type="ECO:0000313" key="3">
    <source>
        <dbReference type="Proteomes" id="UP000826271"/>
    </source>
</evidence>
<dbReference type="Pfam" id="PF14144">
    <property type="entry name" value="DOG1"/>
    <property type="match status" value="1"/>
</dbReference>
<name>A0AAV6X6J0_9LAMI</name>
<dbReference type="InterPro" id="IPR025422">
    <property type="entry name" value="TGA_domain"/>
</dbReference>
<proteinExistence type="predicted"/>
<dbReference type="InterPro" id="IPR051886">
    <property type="entry name" value="Seed_Dev/Stress_Resp_Reg"/>
</dbReference>
<dbReference type="Proteomes" id="UP000826271">
    <property type="component" value="Unassembled WGS sequence"/>
</dbReference>
<protein>
    <recommendedName>
        <fullName evidence="1">DOG1 domain-containing protein</fullName>
    </recommendedName>
</protein>
<sequence length="276" mass="31155">MLKAVLFGRKKSTRPFAEFYDDWFATLSTTLLPHLRRVLSSSSISPAVLSVQVDAMHHHFHSYFLALDQAAAVDVAQCLYPEWRNSLEKPFLWLGDLHPYLFTNLLRSFLDDQDYSSQEDDDDDDVSEYGTTAMNHEYFLGKPWHVAVAWRSPSKALTTRVDQIECGLRLMVPALAARARQAQAKLVENVGTGKEGAVGEAVVAEMEELVGVMVDANRLRRSVLADVLSVTSVYQSALFLEALAHFLVGFRDDKLLREFAKCQIRLSTDHHQQLLN</sequence>
<dbReference type="EMBL" id="WHWC01000010">
    <property type="protein sequence ID" value="KAG8374753.1"/>
    <property type="molecule type" value="Genomic_DNA"/>
</dbReference>
<dbReference type="GO" id="GO:0043565">
    <property type="term" value="F:sequence-specific DNA binding"/>
    <property type="evidence" value="ECO:0007669"/>
    <property type="project" value="InterPro"/>
</dbReference>
<dbReference type="PROSITE" id="PS51806">
    <property type="entry name" value="DOG1"/>
    <property type="match status" value="1"/>
</dbReference>
<comment type="caution">
    <text evidence="2">The sequence shown here is derived from an EMBL/GenBank/DDBJ whole genome shotgun (WGS) entry which is preliminary data.</text>
</comment>
<evidence type="ECO:0000313" key="2">
    <source>
        <dbReference type="EMBL" id="KAG8374753.1"/>
    </source>
</evidence>
<feature type="domain" description="DOG1" evidence="1">
    <location>
        <begin position="13"/>
        <end position="260"/>
    </location>
</feature>
<reference evidence="2" key="1">
    <citation type="submission" date="2019-10" db="EMBL/GenBank/DDBJ databases">
        <authorList>
            <person name="Zhang R."/>
            <person name="Pan Y."/>
            <person name="Wang J."/>
            <person name="Ma R."/>
            <person name="Yu S."/>
        </authorList>
    </citation>
    <scope>NUCLEOTIDE SEQUENCE</scope>
    <source>
        <strain evidence="2">LA-IB0</strain>
        <tissue evidence="2">Leaf</tissue>
    </source>
</reference>
<dbReference type="PANTHER" id="PTHR46354:SF9">
    <property type="entry name" value="PROTEIN INAPERTURATE POLLEN1"/>
    <property type="match status" value="1"/>
</dbReference>
<gene>
    <name evidence="2" type="ORF">BUALT_Bualt10G0028600</name>
</gene>
<dbReference type="PANTHER" id="PTHR46354">
    <property type="entry name" value="DOG1 DOMAIN-CONTAINING PROTEIN"/>
    <property type="match status" value="1"/>
</dbReference>
<keyword evidence="3" id="KW-1185">Reference proteome</keyword>
<evidence type="ECO:0000259" key="1">
    <source>
        <dbReference type="PROSITE" id="PS51806"/>
    </source>
</evidence>
<accession>A0AAV6X6J0</accession>
<organism evidence="2 3">
    <name type="scientific">Buddleja alternifolia</name>
    <dbReference type="NCBI Taxonomy" id="168488"/>
    <lineage>
        <taxon>Eukaryota</taxon>
        <taxon>Viridiplantae</taxon>
        <taxon>Streptophyta</taxon>
        <taxon>Embryophyta</taxon>
        <taxon>Tracheophyta</taxon>
        <taxon>Spermatophyta</taxon>
        <taxon>Magnoliopsida</taxon>
        <taxon>eudicotyledons</taxon>
        <taxon>Gunneridae</taxon>
        <taxon>Pentapetalae</taxon>
        <taxon>asterids</taxon>
        <taxon>lamiids</taxon>
        <taxon>Lamiales</taxon>
        <taxon>Scrophulariaceae</taxon>
        <taxon>Buddlejeae</taxon>
        <taxon>Buddleja</taxon>
    </lineage>
</organism>
<dbReference type="AlphaFoldDB" id="A0AAV6X6J0"/>